<reference evidence="2 3" key="1">
    <citation type="journal article" date="2013" name="Genome Announc.">
        <title>Genome Sequences of Three hpAfrica2 Strains of Helicobacter pylori.</title>
        <authorList>
            <person name="Duncan S.S."/>
            <person name="Bertoli M.T."/>
            <person name="Kersulyte D."/>
            <person name="Valk P.L."/>
            <person name="Tamma S."/>
            <person name="Segal I."/>
            <person name="McClain M.S."/>
            <person name="Cover T.L."/>
            <person name="Berg D.E."/>
        </authorList>
    </citation>
    <scope>NUCLEOTIDE SEQUENCE [LARGE SCALE GENOMIC DNA]</scope>
    <source>
        <strain evidence="2">SouthAfrica20</strain>
    </source>
</reference>
<dbReference type="AlphaFoldDB" id="T1U7N3"/>
<evidence type="ECO:0000256" key="1">
    <source>
        <dbReference type="SAM" id="MobiDB-lite"/>
    </source>
</evidence>
<feature type="region of interest" description="Disordered" evidence="1">
    <location>
        <begin position="1"/>
        <end position="39"/>
    </location>
</feature>
<accession>T1U7N3</accession>
<dbReference type="HOGENOM" id="CLU_3310910_0_0_7"/>
<dbReference type="EMBL" id="CP006691">
    <property type="protein sequence ID" value="AGT73365.1"/>
    <property type="molecule type" value="Genomic_DNA"/>
</dbReference>
<dbReference type="KEGG" id="hpys:HPSA20_0122"/>
<sequence>MTFTKLMDNPPKPKSAANTTSTIRAPNEENIEANTIDLL</sequence>
<evidence type="ECO:0000313" key="3">
    <source>
        <dbReference type="Proteomes" id="UP000015920"/>
    </source>
</evidence>
<protein>
    <submittedName>
        <fullName evidence="2">Uncharacterized protein</fullName>
    </submittedName>
</protein>
<name>T1U7N3_HELPX</name>
<proteinExistence type="predicted"/>
<gene>
    <name evidence="2" type="ORF">HPSA20_0122</name>
</gene>
<evidence type="ECO:0000313" key="2">
    <source>
        <dbReference type="EMBL" id="AGT73365.1"/>
    </source>
</evidence>
<dbReference type="Proteomes" id="UP000015920">
    <property type="component" value="Chromosome"/>
</dbReference>
<organism evidence="2 3">
    <name type="scientific">Helicobacter pylori SouthAfrica20</name>
    <dbReference type="NCBI Taxonomy" id="1352356"/>
    <lineage>
        <taxon>Bacteria</taxon>
        <taxon>Pseudomonadati</taxon>
        <taxon>Campylobacterota</taxon>
        <taxon>Epsilonproteobacteria</taxon>
        <taxon>Campylobacterales</taxon>
        <taxon>Helicobacteraceae</taxon>
        <taxon>Helicobacter</taxon>
    </lineage>
</organism>